<dbReference type="Proteomes" id="UP001179647">
    <property type="component" value="Chromosome"/>
</dbReference>
<dbReference type="SUPFAM" id="SSF103642">
    <property type="entry name" value="Sec-C motif"/>
    <property type="match status" value="1"/>
</dbReference>
<dbReference type="EMBL" id="CP110232">
    <property type="protein sequence ID" value="WEG73910.1"/>
    <property type="molecule type" value="Genomic_DNA"/>
</dbReference>
<accession>A0AAF0CVT0</accession>
<proteinExistence type="predicted"/>
<dbReference type="AlphaFoldDB" id="A0AAF0CVT0"/>
<keyword evidence="2" id="KW-1185">Reference proteome</keyword>
<organism evidence="1 2">
    <name type="scientific">Vagococcus intermedius</name>
    <dbReference type="NCBI Taxonomy" id="2991418"/>
    <lineage>
        <taxon>Bacteria</taxon>
        <taxon>Bacillati</taxon>
        <taxon>Bacillota</taxon>
        <taxon>Bacilli</taxon>
        <taxon>Lactobacillales</taxon>
        <taxon>Enterococcaceae</taxon>
        <taxon>Vagococcus</taxon>
    </lineage>
</organism>
<sequence length="210" mass="23136">MAQKEFSEKKMANVISQANEWFAAFQESSLYTKLNTSAQANSELVIISFSELMYKEELRSGKEWTATTLENILVNIFPKEVSEYGNISSDIIAILTAYFEFLKEDGKISNADTLSRKLAKLSFGEATEVPTPTVEKTVTKKVAPATKKATKTTYSEEDVQRFNRFAMGNSINTGSVAATPKVATTSTKTVGRNEPCPCGSGKKFKKCHGK</sequence>
<evidence type="ECO:0000313" key="1">
    <source>
        <dbReference type="EMBL" id="WEG73910.1"/>
    </source>
</evidence>
<gene>
    <name evidence="1" type="ORF">OL234_03085</name>
</gene>
<reference evidence="1" key="1">
    <citation type="submission" date="2022-10" db="EMBL/GenBank/DDBJ databases">
        <title>Vagococcus sp. isolated from poultry meat.</title>
        <authorList>
            <person name="Johansson P."/>
            <person name="Bjorkroth J."/>
        </authorList>
    </citation>
    <scope>NUCLEOTIDE SEQUENCE</scope>
    <source>
        <strain evidence="1">STAA11</strain>
    </source>
</reference>
<dbReference type="Gene3D" id="3.10.450.50">
    <property type="match status" value="1"/>
</dbReference>
<protein>
    <submittedName>
        <fullName evidence="1">SEC-C domain-containing protein</fullName>
    </submittedName>
</protein>
<dbReference type="PANTHER" id="PTHR33747:SF1">
    <property type="entry name" value="ADENYLATE CYCLASE-ASSOCIATED CAP C-TERMINAL DOMAIN-CONTAINING PROTEIN"/>
    <property type="match status" value="1"/>
</dbReference>
<evidence type="ECO:0000313" key="2">
    <source>
        <dbReference type="Proteomes" id="UP001179647"/>
    </source>
</evidence>
<dbReference type="KEGG" id="vie:OL234_03085"/>
<dbReference type="PANTHER" id="PTHR33747">
    <property type="entry name" value="UPF0225 PROTEIN SCO1677"/>
    <property type="match status" value="1"/>
</dbReference>
<name>A0AAF0CVT0_9ENTE</name>
<dbReference type="Pfam" id="PF02810">
    <property type="entry name" value="SEC-C"/>
    <property type="match status" value="1"/>
</dbReference>
<dbReference type="InterPro" id="IPR004027">
    <property type="entry name" value="SEC_C_motif"/>
</dbReference>